<feature type="compositionally biased region" description="Basic and acidic residues" evidence="1">
    <location>
        <begin position="116"/>
        <end position="132"/>
    </location>
</feature>
<feature type="compositionally biased region" description="Low complexity" evidence="1">
    <location>
        <begin position="93"/>
        <end position="115"/>
    </location>
</feature>
<protein>
    <recommendedName>
        <fullName evidence="4">Colicin import membrane protein</fullName>
    </recommendedName>
</protein>
<proteinExistence type="predicted"/>
<name>A0ABY7SWR9_9RHOB</name>
<evidence type="ECO:0008006" key="4">
    <source>
        <dbReference type="Google" id="ProtNLM"/>
    </source>
</evidence>
<feature type="compositionally biased region" description="Basic and acidic residues" evidence="1">
    <location>
        <begin position="182"/>
        <end position="205"/>
    </location>
</feature>
<feature type="compositionally biased region" description="Basic and acidic residues" evidence="1">
    <location>
        <begin position="1"/>
        <end position="11"/>
    </location>
</feature>
<feature type="region of interest" description="Disordered" evidence="1">
    <location>
        <begin position="70"/>
        <end position="262"/>
    </location>
</feature>
<dbReference type="Proteomes" id="UP001218412">
    <property type="component" value="Chromosome"/>
</dbReference>
<evidence type="ECO:0000313" key="2">
    <source>
        <dbReference type="EMBL" id="WCR11381.1"/>
    </source>
</evidence>
<feature type="compositionally biased region" description="Basic residues" evidence="1">
    <location>
        <begin position="172"/>
        <end position="181"/>
    </location>
</feature>
<accession>A0ABY7SWR9</accession>
<dbReference type="EMBL" id="CP067134">
    <property type="protein sequence ID" value="WCR11381.1"/>
    <property type="molecule type" value="Genomic_DNA"/>
</dbReference>
<evidence type="ECO:0000256" key="1">
    <source>
        <dbReference type="SAM" id="MobiDB-lite"/>
    </source>
</evidence>
<dbReference type="RefSeq" id="WP_272859483.1">
    <property type="nucleotide sequence ID" value="NZ_CP067134.1"/>
</dbReference>
<feature type="region of interest" description="Disordered" evidence="1">
    <location>
        <begin position="1"/>
        <end position="28"/>
    </location>
</feature>
<feature type="compositionally biased region" description="Basic and acidic residues" evidence="1">
    <location>
        <begin position="214"/>
        <end position="262"/>
    </location>
</feature>
<gene>
    <name evidence="2" type="ORF">JHW45_02965</name>
</gene>
<keyword evidence="3" id="KW-1185">Reference proteome</keyword>
<feature type="compositionally biased region" description="Basic and acidic residues" evidence="1">
    <location>
        <begin position="81"/>
        <end position="91"/>
    </location>
</feature>
<organism evidence="2 3">
    <name type="scientific">Paracoccus stylophorae</name>
    <dbReference type="NCBI Taxonomy" id="659350"/>
    <lineage>
        <taxon>Bacteria</taxon>
        <taxon>Pseudomonadati</taxon>
        <taxon>Pseudomonadota</taxon>
        <taxon>Alphaproteobacteria</taxon>
        <taxon>Rhodobacterales</taxon>
        <taxon>Paracoccaceae</taxon>
        <taxon>Paracoccus</taxon>
    </lineage>
</organism>
<evidence type="ECO:0000313" key="3">
    <source>
        <dbReference type="Proteomes" id="UP001218412"/>
    </source>
</evidence>
<sequence>MPNHSSREKDILTGPQQELADASRRPRIGTLDDDALIRLIASLEEAVTLASTEAQADGLSQAGLLATAIRRAHSERRRRKLDHDPATRQAEDAPVAAPAAKPAKAARRVPAVTRRVPSDRKTAETRKSDQRTGLRRVKKAGAKPEDATSPPAVADTASQSDAPVQAGDEAKARRKAVKKAARQAEKAAEKEARKAAREAEKEAIRAARKAARLAAKEAERALRKAERKAQRKAEGDAPAKDARRDKGGKADKKAKGKKVKAD</sequence>
<reference evidence="2 3" key="1">
    <citation type="submission" date="2021-01" db="EMBL/GenBank/DDBJ databases">
        <title>Biogeographic distribution of Paracoccus.</title>
        <authorList>
            <person name="Hollensteiner J."/>
            <person name="Leineberger J."/>
            <person name="Brinkhoff T."/>
            <person name="Daniel R."/>
        </authorList>
    </citation>
    <scope>NUCLEOTIDE SEQUENCE [LARGE SCALE GENOMIC DNA]</scope>
    <source>
        <strain evidence="2 3">LMG25392</strain>
    </source>
</reference>
<feature type="compositionally biased region" description="Basic residues" evidence="1">
    <location>
        <begin position="70"/>
        <end position="80"/>
    </location>
</feature>